<dbReference type="Pfam" id="PF04564">
    <property type="entry name" value="U-box"/>
    <property type="match status" value="1"/>
</dbReference>
<dbReference type="InterPro" id="IPR045210">
    <property type="entry name" value="RING-Ubox_PUB"/>
</dbReference>
<dbReference type="STRING" id="105231.A0A1Y1I323"/>
<dbReference type="CDD" id="cd16664">
    <property type="entry name" value="RING-Ubox_PUB"/>
    <property type="match status" value="1"/>
</dbReference>
<reference evidence="2 3" key="1">
    <citation type="journal article" date="2014" name="Nat. Commun.">
        <title>Klebsormidium flaccidum genome reveals primary factors for plant terrestrial adaptation.</title>
        <authorList>
            <person name="Hori K."/>
            <person name="Maruyama F."/>
            <person name="Fujisawa T."/>
            <person name="Togashi T."/>
            <person name="Yamamoto N."/>
            <person name="Seo M."/>
            <person name="Sato S."/>
            <person name="Yamada T."/>
            <person name="Mori H."/>
            <person name="Tajima N."/>
            <person name="Moriyama T."/>
            <person name="Ikeuchi M."/>
            <person name="Watanabe M."/>
            <person name="Wada H."/>
            <person name="Kobayashi K."/>
            <person name="Saito M."/>
            <person name="Masuda T."/>
            <person name="Sasaki-Sekimoto Y."/>
            <person name="Mashiguchi K."/>
            <person name="Awai K."/>
            <person name="Shimojima M."/>
            <person name="Masuda S."/>
            <person name="Iwai M."/>
            <person name="Nobusawa T."/>
            <person name="Narise T."/>
            <person name="Kondo S."/>
            <person name="Saito H."/>
            <person name="Sato R."/>
            <person name="Murakawa M."/>
            <person name="Ihara Y."/>
            <person name="Oshima-Yamada Y."/>
            <person name="Ohtaka K."/>
            <person name="Satoh M."/>
            <person name="Sonobe K."/>
            <person name="Ishii M."/>
            <person name="Ohtani R."/>
            <person name="Kanamori-Sato M."/>
            <person name="Honoki R."/>
            <person name="Miyazaki D."/>
            <person name="Mochizuki H."/>
            <person name="Umetsu J."/>
            <person name="Higashi K."/>
            <person name="Shibata D."/>
            <person name="Kamiya Y."/>
            <person name="Sato N."/>
            <person name="Nakamura Y."/>
            <person name="Tabata S."/>
            <person name="Ida S."/>
            <person name="Kurokawa K."/>
            <person name="Ohta H."/>
        </authorList>
    </citation>
    <scope>NUCLEOTIDE SEQUENCE [LARGE SCALE GENOMIC DNA]</scope>
    <source>
        <strain evidence="2 3">NIES-2285</strain>
    </source>
</reference>
<proteinExistence type="predicted"/>
<dbReference type="OrthoDB" id="10064100at2759"/>
<evidence type="ECO:0000259" key="1">
    <source>
        <dbReference type="PROSITE" id="PS51698"/>
    </source>
</evidence>
<dbReference type="Proteomes" id="UP000054558">
    <property type="component" value="Unassembled WGS sequence"/>
</dbReference>
<name>A0A1Y1I323_KLENI</name>
<dbReference type="PANTHER" id="PTHR45958:SF18">
    <property type="entry name" value="U-BOX DOMAIN-CONTAINING PROTEIN"/>
    <property type="match status" value="1"/>
</dbReference>
<dbReference type="GO" id="GO:0004842">
    <property type="term" value="F:ubiquitin-protein transferase activity"/>
    <property type="evidence" value="ECO:0007669"/>
    <property type="project" value="InterPro"/>
</dbReference>
<dbReference type="UniPathway" id="UPA00143"/>
<feature type="domain" description="U-box" evidence="1">
    <location>
        <begin position="202"/>
        <end position="275"/>
    </location>
</feature>
<accession>A0A1Y1I323</accession>
<keyword evidence="3" id="KW-1185">Reference proteome</keyword>
<dbReference type="InterPro" id="IPR013083">
    <property type="entry name" value="Znf_RING/FYVE/PHD"/>
</dbReference>
<sequence length="280" mass="31025">MEYLNDVIESGPIQQTAAGALEQLQEHLVKAYEVLQKCGGGRVYRVINYRAIQDDITDVNTSISACLGDYNFFNSIPRASQPHLKRLRADVRTYGALSVEERVADGISEAASGIEIEETNAVVETIQELRRQGVFSERELAAFREEVSANNAERDQMLRLVGIMGEEQQMLAAQKLASEEEYLRQIAELISTTTQTTLEPPAPPERFLCPLTQDIMSDPVIVTSGRVYERSAIERWLKDHDTCPLENLAVDAANQRAIGAMPGSLQKLVGLLDSESEGVQ</sequence>
<gene>
    <name evidence="2" type="ORF">KFL_002290150</name>
</gene>
<dbReference type="InterPro" id="IPR052608">
    <property type="entry name" value="U-box_domain_protein"/>
</dbReference>
<dbReference type="EMBL" id="DF237178">
    <property type="protein sequence ID" value="GAQ85324.1"/>
    <property type="molecule type" value="Genomic_DNA"/>
</dbReference>
<dbReference type="PROSITE" id="PS51698">
    <property type="entry name" value="U_BOX"/>
    <property type="match status" value="1"/>
</dbReference>
<dbReference type="SUPFAM" id="SSF57850">
    <property type="entry name" value="RING/U-box"/>
    <property type="match status" value="1"/>
</dbReference>
<evidence type="ECO:0000313" key="2">
    <source>
        <dbReference type="EMBL" id="GAQ85324.1"/>
    </source>
</evidence>
<dbReference type="AlphaFoldDB" id="A0A1Y1I323"/>
<organism evidence="2 3">
    <name type="scientific">Klebsormidium nitens</name>
    <name type="common">Green alga</name>
    <name type="synonym">Ulothrix nitens</name>
    <dbReference type="NCBI Taxonomy" id="105231"/>
    <lineage>
        <taxon>Eukaryota</taxon>
        <taxon>Viridiplantae</taxon>
        <taxon>Streptophyta</taxon>
        <taxon>Klebsormidiophyceae</taxon>
        <taxon>Klebsormidiales</taxon>
        <taxon>Klebsormidiaceae</taxon>
        <taxon>Klebsormidium</taxon>
    </lineage>
</organism>
<dbReference type="InterPro" id="IPR003613">
    <property type="entry name" value="Ubox_domain"/>
</dbReference>
<evidence type="ECO:0000313" key="3">
    <source>
        <dbReference type="Proteomes" id="UP000054558"/>
    </source>
</evidence>
<dbReference type="SMART" id="SM00504">
    <property type="entry name" value="Ubox"/>
    <property type="match status" value="1"/>
</dbReference>
<dbReference type="Gene3D" id="3.30.40.10">
    <property type="entry name" value="Zinc/RING finger domain, C3HC4 (zinc finger)"/>
    <property type="match status" value="1"/>
</dbReference>
<dbReference type="GO" id="GO:0016567">
    <property type="term" value="P:protein ubiquitination"/>
    <property type="evidence" value="ECO:0007669"/>
    <property type="project" value="UniProtKB-UniPathway"/>
</dbReference>
<protein>
    <recommendedName>
        <fullName evidence="1">U-box domain-containing protein</fullName>
    </recommendedName>
</protein>
<dbReference type="PANTHER" id="PTHR45958">
    <property type="entry name" value="RING-TYPE E3 UBIQUITIN TRANSFERASE"/>
    <property type="match status" value="1"/>
</dbReference>